<evidence type="ECO:0000259" key="3">
    <source>
        <dbReference type="Pfam" id="PF02517"/>
    </source>
</evidence>
<dbReference type="GO" id="GO:0008237">
    <property type="term" value="F:metallopeptidase activity"/>
    <property type="evidence" value="ECO:0007669"/>
    <property type="project" value="UniProtKB-KW"/>
</dbReference>
<dbReference type="RefSeq" id="WP_016179069.1">
    <property type="nucleotide sequence ID" value="NZ_CAAKOH010000001.1"/>
</dbReference>
<dbReference type="PANTHER" id="PTHR35797:SF1">
    <property type="entry name" value="PROTEASE"/>
    <property type="match status" value="1"/>
</dbReference>
<accession>A0A7Y7JVE9</accession>
<feature type="domain" description="CAAX prenyl protease 2/Lysostaphin resistance protein A-like" evidence="3">
    <location>
        <begin position="127"/>
        <end position="229"/>
    </location>
</feature>
<dbReference type="Pfam" id="PF02517">
    <property type="entry name" value="Rce1-like"/>
    <property type="match status" value="1"/>
</dbReference>
<keyword evidence="2" id="KW-0812">Transmembrane</keyword>
<evidence type="ECO:0000313" key="4">
    <source>
        <dbReference type="EMBL" id="TRZ28485.1"/>
    </source>
</evidence>
<feature type="transmembrane region" description="Helical" evidence="2">
    <location>
        <begin position="124"/>
        <end position="141"/>
    </location>
</feature>
<evidence type="ECO:0000256" key="2">
    <source>
        <dbReference type="SAM" id="Phobius"/>
    </source>
</evidence>
<dbReference type="AlphaFoldDB" id="A0A7Y7JVE9"/>
<gene>
    <name evidence="4" type="ORF">AUF17_17370</name>
</gene>
<keyword evidence="4" id="KW-0482">Metalloprotease</keyword>
<dbReference type="GO" id="GO:0004175">
    <property type="term" value="F:endopeptidase activity"/>
    <property type="evidence" value="ECO:0007669"/>
    <property type="project" value="UniProtKB-ARBA"/>
</dbReference>
<dbReference type="GO" id="GO:0080120">
    <property type="term" value="P:CAAX-box protein maturation"/>
    <property type="evidence" value="ECO:0007669"/>
    <property type="project" value="UniProtKB-ARBA"/>
</dbReference>
<dbReference type="Proteomes" id="UP000316316">
    <property type="component" value="Unassembled WGS sequence"/>
</dbReference>
<feature type="transmembrane region" description="Helical" evidence="2">
    <location>
        <begin position="189"/>
        <end position="209"/>
    </location>
</feature>
<comment type="similarity">
    <text evidence="1">Belongs to the UPF0177 family.</text>
</comment>
<proteinExistence type="inferred from homology"/>
<comment type="caution">
    <text evidence="4">The sequence shown here is derived from an EMBL/GenBank/DDBJ whole genome shotgun (WGS) entry which is preliminary data.</text>
</comment>
<feature type="transmembrane region" description="Helical" evidence="2">
    <location>
        <begin position="41"/>
        <end position="61"/>
    </location>
</feature>
<keyword evidence="4" id="KW-0378">Hydrolase</keyword>
<keyword evidence="4" id="KW-0645">Protease</keyword>
<sequence>MKSNQSGLKVYLLLVFLVPYLLWGIILLAQELGWFNYGESFSVILVVLAANCPAIAAFFAFRREQTDYSLKKFAKSSFDIKQKPVYYGLLVLFVVLFFAVPALLGGIATEVSPFSGGTAAAERFPIWMTLLISPLFFFVGGSEELGWRNYLQPTLEKKFSFIPATLITSLIWVAWHLPLFLIVGTSQNSSNLLSFSFYAIGASFAMAAIRRVTKSTWLCVMFHCMTNAMQGSLPLIDDLFIKLVGAIVLVAAALIVIAFHHTWSQRQLALEK</sequence>
<feature type="transmembrane region" description="Helical" evidence="2">
    <location>
        <begin position="239"/>
        <end position="259"/>
    </location>
</feature>
<feature type="transmembrane region" description="Helical" evidence="2">
    <location>
        <begin position="12"/>
        <end position="29"/>
    </location>
</feature>
<evidence type="ECO:0000313" key="5">
    <source>
        <dbReference type="Proteomes" id="UP000316316"/>
    </source>
</evidence>
<organism evidence="4 5">
    <name type="scientific">Enterococcus avium</name>
    <name type="common">Streptococcus avium</name>
    <dbReference type="NCBI Taxonomy" id="33945"/>
    <lineage>
        <taxon>Bacteria</taxon>
        <taxon>Bacillati</taxon>
        <taxon>Bacillota</taxon>
        <taxon>Bacilli</taxon>
        <taxon>Lactobacillales</taxon>
        <taxon>Enterococcaceae</taxon>
        <taxon>Enterococcus</taxon>
    </lineage>
</organism>
<reference evidence="4 5" key="1">
    <citation type="submission" date="2017-10" db="EMBL/GenBank/DDBJ databases">
        <title>FDA dAtabase for Regulatory Grade micrObial Sequences (FDA-ARGOS): Supporting development and validation of Infectious Disease Dx tests.</title>
        <authorList>
            <person name="Campos J."/>
            <person name="Goldberg B."/>
            <person name="Tallon L.J."/>
            <person name="Sadzewicz L."/>
            <person name="Sengamalay N."/>
            <person name="Ott S."/>
            <person name="Godinez A."/>
            <person name="Nagaraj S."/>
            <person name="Vyas G."/>
            <person name="Aluvathingal J."/>
            <person name="Nadendla S."/>
            <person name="Geyer C."/>
            <person name="Nandy P."/>
            <person name="Hobson J."/>
            <person name="Sichtig H."/>
        </authorList>
    </citation>
    <scope>NUCLEOTIDE SEQUENCE [LARGE SCALE GENOMIC DNA]</scope>
    <source>
        <strain evidence="4 5">FDAARGOS_185</strain>
    </source>
</reference>
<keyword evidence="2" id="KW-1133">Transmembrane helix</keyword>
<feature type="transmembrane region" description="Helical" evidence="2">
    <location>
        <begin position="161"/>
        <end position="183"/>
    </location>
</feature>
<dbReference type="InterPro" id="IPR003675">
    <property type="entry name" value="Rce1/LyrA-like_dom"/>
</dbReference>
<dbReference type="EMBL" id="PDXQ01000002">
    <property type="protein sequence ID" value="TRZ28485.1"/>
    <property type="molecule type" value="Genomic_DNA"/>
</dbReference>
<name>A0A7Y7JVE9_ENTAV</name>
<evidence type="ECO:0000256" key="1">
    <source>
        <dbReference type="ARBA" id="ARBA00009067"/>
    </source>
</evidence>
<protein>
    <submittedName>
        <fullName evidence="4">CPBP family intramembrane metalloprotease</fullName>
    </submittedName>
</protein>
<feature type="transmembrane region" description="Helical" evidence="2">
    <location>
        <begin position="85"/>
        <end position="104"/>
    </location>
</feature>
<keyword evidence="2" id="KW-0472">Membrane</keyword>
<dbReference type="GO" id="GO:0006508">
    <property type="term" value="P:proteolysis"/>
    <property type="evidence" value="ECO:0007669"/>
    <property type="project" value="UniProtKB-KW"/>
</dbReference>
<dbReference type="PANTHER" id="PTHR35797">
    <property type="entry name" value="PROTEASE-RELATED"/>
    <property type="match status" value="1"/>
</dbReference>
<dbReference type="InterPro" id="IPR042150">
    <property type="entry name" value="MmRce1-like"/>
</dbReference>